<dbReference type="GO" id="GO:0009535">
    <property type="term" value="C:chloroplast thylakoid membrane"/>
    <property type="evidence" value="ECO:0007669"/>
    <property type="project" value="UniProtKB-SubCell"/>
</dbReference>
<evidence type="ECO:0000313" key="9">
    <source>
        <dbReference type="EMBL" id="ART65497.1"/>
    </source>
</evidence>
<sequence>MSKQTLIGKIALPYAEALLELVQQYQILEKANQDILILNQALLESNHLNILFANPLIKSSSKKDIIKQLFSGQISDVILSFLLVLVDRKRISMIQNILLKYFELENKIQSITTAEVITAIQLTDKQKNKLIKKLEIMTDSNQVNLNIIIDSDLIAGLKIRIGSKVIDTSLKNQIAQMAYFLQV</sequence>
<evidence type="ECO:0000256" key="5">
    <source>
        <dbReference type="ARBA" id="ARBA00023065"/>
    </source>
</evidence>
<reference evidence="9" key="1">
    <citation type="journal article" date="2017" name="Sci. Rep.">
        <title>Origin and evolutionary history of freshwater Rhodophyta: further insights based on phylogenomic evidence.</title>
        <authorList>
            <person name="Nan F."/>
            <person name="Feng J."/>
            <person name="Lv J."/>
            <person name="Liu Q."/>
            <person name="Fang K."/>
            <person name="Gong C."/>
            <person name="Xie S."/>
        </authorList>
    </citation>
    <scope>NUCLEOTIDE SEQUENCE</scope>
</reference>
<dbReference type="PRINTS" id="PR00125">
    <property type="entry name" value="ATPASEDELTA"/>
</dbReference>
<comment type="subcellular location">
    <subcellularLocation>
        <location evidence="1">Membrane</location>
    </subcellularLocation>
    <subcellularLocation>
        <location evidence="8">Plastid</location>
        <location evidence="8">Chloroplast thylakoid membrane</location>
        <topology evidence="8">Peripheral membrane protein</topology>
    </subcellularLocation>
</comment>
<comment type="function">
    <text evidence="8">This protein is part of the stalk that links CF(0) to CF(1). It either transmits conformational changes from CF(0) to CF(1) or is implicated in proton conduction.</text>
</comment>
<keyword evidence="3 8" id="KW-0813">Transport</keyword>
<dbReference type="SUPFAM" id="SSF47928">
    <property type="entry name" value="N-terminal domain of the delta subunit of the F1F0-ATP synthase"/>
    <property type="match status" value="1"/>
</dbReference>
<evidence type="ECO:0000256" key="4">
    <source>
        <dbReference type="ARBA" id="ARBA00022781"/>
    </source>
</evidence>
<comment type="function">
    <text evidence="8">F(1)F(0) ATP synthase produces ATP from ADP in the presence of a proton or sodium gradient. F-type ATPases consist of two structural domains, F(1) containing the extramembraneous catalytic core and F(0) containing the membrane proton channel, linked together by a central stalk and a peripheral stalk. During catalysis, ATP synthesis in the catalytic domain of F(1) is coupled via a rotary mechanism of the central stalk subunits to proton translocation.</text>
</comment>
<organism evidence="9">
    <name type="scientific">Sheathia arcuata</name>
    <dbReference type="NCBI Taxonomy" id="340433"/>
    <lineage>
        <taxon>Eukaryota</taxon>
        <taxon>Rhodophyta</taxon>
        <taxon>Florideophyceae</taxon>
        <taxon>Nemaliophycidae</taxon>
        <taxon>Batrachospermales</taxon>
        <taxon>Batrachospermaceae</taxon>
        <taxon>Sheathia</taxon>
    </lineage>
</organism>
<keyword evidence="4 8" id="KW-0375">Hydrogen ion transport</keyword>
<dbReference type="InterPro" id="IPR020781">
    <property type="entry name" value="ATPase_OSCP/d_CS"/>
</dbReference>
<keyword evidence="9" id="KW-0934">Plastid</keyword>
<dbReference type="HAMAP" id="MF_01416">
    <property type="entry name" value="ATP_synth_delta_bact"/>
    <property type="match status" value="1"/>
</dbReference>
<dbReference type="Gene3D" id="1.10.520.20">
    <property type="entry name" value="N-terminal domain of the delta subunit of the F1F0-ATP synthase"/>
    <property type="match status" value="1"/>
</dbReference>
<dbReference type="InterPro" id="IPR000711">
    <property type="entry name" value="ATPase_OSCP/dsu"/>
</dbReference>
<dbReference type="GeneID" id="33350808"/>
<comment type="similarity">
    <text evidence="2 8">Belongs to the ATPase delta chain family.</text>
</comment>
<name>A0A3G1I978_9FLOR</name>
<dbReference type="InterPro" id="IPR026015">
    <property type="entry name" value="ATP_synth_OSCP/delta_N_sf"/>
</dbReference>
<keyword evidence="6 8" id="KW-0472">Membrane</keyword>
<evidence type="ECO:0000256" key="2">
    <source>
        <dbReference type="ARBA" id="ARBA00007046"/>
    </source>
</evidence>
<evidence type="ECO:0000256" key="1">
    <source>
        <dbReference type="ARBA" id="ARBA00004370"/>
    </source>
</evidence>
<dbReference type="AlphaFoldDB" id="A0A3G1I978"/>
<dbReference type="EMBL" id="KY033529">
    <property type="protein sequence ID" value="ART65497.1"/>
    <property type="molecule type" value="Genomic_DNA"/>
</dbReference>
<dbReference type="GO" id="GO:0046933">
    <property type="term" value="F:proton-transporting ATP synthase activity, rotational mechanism"/>
    <property type="evidence" value="ECO:0007669"/>
    <property type="project" value="UniProtKB-UniRule"/>
</dbReference>
<keyword evidence="9" id="KW-0150">Chloroplast</keyword>
<protein>
    <recommendedName>
        <fullName evidence="8">ATP synthase subunit delta, chloroplastic</fullName>
    </recommendedName>
    <alternativeName>
        <fullName evidence="8">ATP synthase F(1) sector subunit delta</fullName>
    </alternativeName>
    <alternativeName>
        <fullName evidence="8">F-type ATPase subunit delta</fullName>
    </alternativeName>
</protein>
<dbReference type="Pfam" id="PF00213">
    <property type="entry name" value="OSCP"/>
    <property type="match status" value="1"/>
</dbReference>
<dbReference type="GO" id="GO:0045259">
    <property type="term" value="C:proton-transporting ATP synthase complex"/>
    <property type="evidence" value="ECO:0007669"/>
    <property type="project" value="UniProtKB-KW"/>
</dbReference>
<dbReference type="PANTHER" id="PTHR11910">
    <property type="entry name" value="ATP SYNTHASE DELTA CHAIN"/>
    <property type="match status" value="1"/>
</dbReference>
<dbReference type="RefSeq" id="YP_009390134.1">
    <property type="nucleotide sequence ID" value="NC_035231.1"/>
</dbReference>
<accession>A0A3G1I978</accession>
<comment type="subunit">
    <text evidence="8">F-type ATPases have 2 components, F(1) - the catalytic core - and F(0) - the membrane proton channel. F(1) has five subunits: alpha(3), beta(3), gamma(1), delta(1), epsilon(1). CF(0) has four main subunits: a(1), b(1), b'(1) and c(10-14). The alpha and beta chains form an alternating ring which encloses part of the gamma chain. F(1) is attached to F(0) by a central stalk formed by the gamma and epsilon chains, while a peripheral stalk is formed by the delta, b and b' chains.</text>
</comment>
<keyword evidence="8" id="KW-0793">Thylakoid</keyword>
<keyword evidence="7 8" id="KW-0066">ATP synthesis</keyword>
<gene>
    <name evidence="8 9" type="primary">atpD</name>
</gene>
<evidence type="ECO:0000256" key="7">
    <source>
        <dbReference type="ARBA" id="ARBA00023310"/>
    </source>
</evidence>
<keyword evidence="5 8" id="KW-0406">Ion transport</keyword>
<geneLocation type="chloroplast" evidence="9"/>
<dbReference type="PROSITE" id="PS00389">
    <property type="entry name" value="ATPASE_DELTA"/>
    <property type="match status" value="1"/>
</dbReference>
<evidence type="ECO:0000256" key="6">
    <source>
        <dbReference type="ARBA" id="ARBA00023136"/>
    </source>
</evidence>
<keyword evidence="8" id="KW-0139">CF(1)</keyword>
<proteinExistence type="inferred from homology"/>
<evidence type="ECO:0000256" key="3">
    <source>
        <dbReference type="ARBA" id="ARBA00022448"/>
    </source>
</evidence>
<dbReference type="NCBIfam" id="TIGR01145">
    <property type="entry name" value="ATP_synt_delta"/>
    <property type="match status" value="1"/>
</dbReference>
<evidence type="ECO:0000256" key="8">
    <source>
        <dbReference type="HAMAP-Rule" id="MF_01416"/>
    </source>
</evidence>